<reference evidence="2" key="1">
    <citation type="submission" date="2022-05" db="EMBL/GenBank/DDBJ databases">
        <authorList>
            <person name="Okamura Y."/>
        </authorList>
    </citation>
    <scope>NUCLEOTIDE SEQUENCE</scope>
</reference>
<dbReference type="Proteomes" id="UP001152562">
    <property type="component" value="Unassembled WGS sequence"/>
</dbReference>
<dbReference type="AlphaFoldDB" id="A0A9P0XKT5"/>
<accession>A0A9P0XKT5</accession>
<comment type="caution">
    <text evidence="2">The sequence shown here is derived from an EMBL/GenBank/DDBJ whole genome shotgun (WGS) entry which is preliminary data.</text>
</comment>
<protein>
    <submittedName>
        <fullName evidence="2">Uncharacterized protein</fullName>
    </submittedName>
</protein>
<evidence type="ECO:0000313" key="3">
    <source>
        <dbReference type="Proteomes" id="UP001152562"/>
    </source>
</evidence>
<evidence type="ECO:0000313" key="2">
    <source>
        <dbReference type="EMBL" id="CAH4038712.1"/>
    </source>
</evidence>
<keyword evidence="3" id="KW-1185">Reference proteome</keyword>
<dbReference type="EMBL" id="CALOZG010000087">
    <property type="protein sequence ID" value="CAH4038712.1"/>
    <property type="molecule type" value="Genomic_DNA"/>
</dbReference>
<name>A0A9P0XKT5_PIEBR</name>
<sequence>MQTKIHLKGTKKPNSRKVSTRVSHVGEANDSKKENIVIETTDEKELEDQKSLSLLIETSRELSTVVSHVGEVIANDSKKENSVIEATDEKELEDQKSLSLLIETSREIEATTKPNILEDEIIRITYFN</sequence>
<proteinExistence type="predicted"/>
<gene>
    <name evidence="2" type="ORF">PIBRA_LOCUS14221</name>
</gene>
<organism evidence="2 3">
    <name type="scientific">Pieris brassicae</name>
    <name type="common">White butterfly</name>
    <name type="synonym">Large white butterfly</name>
    <dbReference type="NCBI Taxonomy" id="7116"/>
    <lineage>
        <taxon>Eukaryota</taxon>
        <taxon>Metazoa</taxon>
        <taxon>Ecdysozoa</taxon>
        <taxon>Arthropoda</taxon>
        <taxon>Hexapoda</taxon>
        <taxon>Insecta</taxon>
        <taxon>Pterygota</taxon>
        <taxon>Neoptera</taxon>
        <taxon>Endopterygota</taxon>
        <taxon>Lepidoptera</taxon>
        <taxon>Glossata</taxon>
        <taxon>Ditrysia</taxon>
        <taxon>Papilionoidea</taxon>
        <taxon>Pieridae</taxon>
        <taxon>Pierinae</taxon>
        <taxon>Pieris</taxon>
    </lineage>
</organism>
<evidence type="ECO:0000256" key="1">
    <source>
        <dbReference type="SAM" id="MobiDB-lite"/>
    </source>
</evidence>
<feature type="region of interest" description="Disordered" evidence="1">
    <location>
        <begin position="1"/>
        <end position="28"/>
    </location>
</feature>
<feature type="compositionally biased region" description="Basic residues" evidence="1">
    <location>
        <begin position="1"/>
        <end position="19"/>
    </location>
</feature>